<feature type="compositionally biased region" description="Polar residues" evidence="8">
    <location>
        <begin position="132"/>
        <end position="169"/>
    </location>
</feature>
<dbReference type="Pfam" id="PF10345">
    <property type="entry name" value="Cohesin_load"/>
    <property type="match status" value="1"/>
</dbReference>
<keyword evidence="3" id="KW-0132">Cell division</keyword>
<dbReference type="GO" id="GO:0051301">
    <property type="term" value="P:cell division"/>
    <property type="evidence" value="ECO:0007669"/>
    <property type="project" value="UniProtKB-KW"/>
</dbReference>
<comment type="subcellular location">
    <subcellularLocation>
        <location evidence="1">Nucleus</location>
    </subcellularLocation>
</comment>
<evidence type="ECO:0008006" key="11">
    <source>
        <dbReference type="Google" id="ProtNLM"/>
    </source>
</evidence>
<dbReference type="Proteomes" id="UP000194280">
    <property type="component" value="Unassembled WGS sequence"/>
</dbReference>
<dbReference type="GO" id="GO:0007064">
    <property type="term" value="P:mitotic sister chromatid cohesion"/>
    <property type="evidence" value="ECO:0007669"/>
    <property type="project" value="InterPro"/>
</dbReference>
<evidence type="ECO:0000313" key="10">
    <source>
        <dbReference type="Proteomes" id="UP000194280"/>
    </source>
</evidence>
<feature type="region of interest" description="Disordered" evidence="8">
    <location>
        <begin position="61"/>
        <end position="285"/>
    </location>
</feature>
<evidence type="ECO:0000256" key="6">
    <source>
        <dbReference type="ARBA" id="ARBA00023242"/>
    </source>
</evidence>
<feature type="compositionally biased region" description="Polar residues" evidence="8">
    <location>
        <begin position="188"/>
        <end position="211"/>
    </location>
</feature>
<dbReference type="EMBL" id="MUNK01000011">
    <property type="protein sequence ID" value="OTA38347.1"/>
    <property type="molecule type" value="Genomic_DNA"/>
</dbReference>
<evidence type="ECO:0000256" key="2">
    <source>
        <dbReference type="ARBA" id="ARBA00008585"/>
    </source>
</evidence>
<evidence type="ECO:0000256" key="8">
    <source>
        <dbReference type="SAM" id="MobiDB-lite"/>
    </source>
</evidence>
<protein>
    <recommendedName>
        <fullName evidence="11">Cohesin loading factor</fullName>
    </recommendedName>
</protein>
<dbReference type="InParanoid" id="A0A1Z5TQN5"/>
<dbReference type="OrthoDB" id="5565328at2759"/>
<keyword evidence="10" id="KW-1185">Reference proteome</keyword>
<evidence type="ECO:0000313" key="9">
    <source>
        <dbReference type="EMBL" id="OTA38347.1"/>
    </source>
</evidence>
<comment type="similarity">
    <text evidence="2">Belongs to the SCC4/mau-2 family.</text>
</comment>
<keyword evidence="7" id="KW-0131">Cell cycle</keyword>
<keyword evidence="6" id="KW-0539">Nucleus</keyword>
<gene>
    <name evidence="9" type="ORF">BTJ68_01836</name>
</gene>
<dbReference type="AlphaFoldDB" id="A0A1Z5TQN5"/>
<proteinExistence type="inferred from homology"/>
<dbReference type="GO" id="GO:0007059">
    <property type="term" value="P:chromosome segregation"/>
    <property type="evidence" value="ECO:0007669"/>
    <property type="project" value="UniProtKB-KW"/>
</dbReference>
<evidence type="ECO:0000256" key="4">
    <source>
        <dbReference type="ARBA" id="ARBA00022776"/>
    </source>
</evidence>
<dbReference type="PANTHER" id="PTHR21394">
    <property type="entry name" value="MAU2 CHROMATID COHESION FACTOR HOMOLOG"/>
    <property type="match status" value="1"/>
</dbReference>
<sequence length="926" mass="101357">MPYQPGYVPAAYAQYSAYQQQRPIPHLQSQPYQTQRAPLPGQYVNPMPNQAGMLQQAPIPIPTSHHMSYASHFPPGPYGQQAPMPQLQSQPPSNRQPIQYPAQGYYHPQGMQPPPGQGYFQPSTALPAATDPQATTPSQTEISQQQNQPPRKHQGSASQLPPFQQQSNGPLPAERRFSGQIHPATPAAQRSETPWRPTQTPQGSQHRTASHVQIPLNRQPLPASLDEMPQPREAKRRRSSEGKTVPVCASPALPNSSGPQHVNRPPPASSPLTELTSSQLPPTPPPATNYHAILLALSDEYVSAAYSMSGSLANTNGVTEQLEEYHNMMSLGMSCLESALKNYRQPDARREARIRLRLASLLYEETENSMECEEVLSKGIQLCERNKLLDLKYAMHHLLARLTAKSSPKAAIKAVERLILDTEALRLVHWAYAFRFLRVSLSLEADLVDYSAVAKNLQALSDTSDRLRHPGVKIVASTMEAMVHLQYGGSDKLELAQRALAAVRTHQLSDETKGLPQIQALADCLDLSCAIMQFNPDLIAQKLPQMQANMDAAAKSPGWSKNGSFQVSMGLAAGAYIDDDSGGILRSTKTGETSLSFSWLTPSQLYALGYFLSGLATMQKDALDPKAISFLTEGFKLCKAATSSLAQSVGASRAGADWRRELSIAVQLQQAFAHCGRAEWGAASPIIADVRRKVAEGTDSADTMVKTELDYLTAVCSHGQGDIETALEHYSSSLLFFRPESKEVSALRDTQAIATLDRILILRSVHKEQEAETLLEGIEPYCLNHNNKALMSAYYVVKATADSGNSAIIRRKQYLQSAVQAAQAVKNNPLLCVILSSMTEMFFRGIVGEQATKSSQAARSLAYKTQNKLWISVTNRMYADTLELCGEHDKAAPVRHAAEQAIATSSPGLKKRMMSDFGPIRIAGRP</sequence>
<dbReference type="STRING" id="1157616.A0A1Z5TQN5"/>
<dbReference type="InterPro" id="IPR019440">
    <property type="entry name" value="MAU2"/>
</dbReference>
<name>A0A1Z5TQN5_HORWE</name>
<accession>A0A1Z5TQN5</accession>
<evidence type="ECO:0000256" key="5">
    <source>
        <dbReference type="ARBA" id="ARBA00022829"/>
    </source>
</evidence>
<evidence type="ECO:0000256" key="7">
    <source>
        <dbReference type="ARBA" id="ARBA00023306"/>
    </source>
</evidence>
<keyword evidence="5" id="KW-0159">Chromosome partition</keyword>
<feature type="compositionally biased region" description="Polar residues" evidence="8">
    <location>
        <begin position="86"/>
        <end position="97"/>
    </location>
</feature>
<evidence type="ECO:0000256" key="1">
    <source>
        <dbReference type="ARBA" id="ARBA00004123"/>
    </source>
</evidence>
<reference evidence="9 10" key="1">
    <citation type="submission" date="2017-01" db="EMBL/GenBank/DDBJ databases">
        <title>The recent genome duplication of the halophilic yeast Hortaea werneckii: insights from long-read sequencing.</title>
        <authorList>
            <person name="Sinha S."/>
            <person name="Flibotte S."/>
            <person name="Neira M."/>
            <person name="Lenassi M."/>
            <person name="Gostincar C."/>
            <person name="Stajich J.E."/>
            <person name="Nislow C.E."/>
        </authorList>
    </citation>
    <scope>NUCLEOTIDE SEQUENCE [LARGE SCALE GENOMIC DNA]</scope>
    <source>
        <strain evidence="9 10">EXF-2000</strain>
    </source>
</reference>
<evidence type="ECO:0000256" key="3">
    <source>
        <dbReference type="ARBA" id="ARBA00022618"/>
    </source>
</evidence>
<dbReference type="VEuPathDB" id="FungiDB:BTJ68_01836"/>
<organism evidence="9 10">
    <name type="scientific">Hortaea werneckii EXF-2000</name>
    <dbReference type="NCBI Taxonomy" id="1157616"/>
    <lineage>
        <taxon>Eukaryota</taxon>
        <taxon>Fungi</taxon>
        <taxon>Dikarya</taxon>
        <taxon>Ascomycota</taxon>
        <taxon>Pezizomycotina</taxon>
        <taxon>Dothideomycetes</taxon>
        <taxon>Dothideomycetidae</taxon>
        <taxon>Mycosphaerellales</taxon>
        <taxon>Teratosphaeriaceae</taxon>
        <taxon>Hortaea</taxon>
    </lineage>
</organism>
<dbReference type="GO" id="GO:0005634">
    <property type="term" value="C:nucleus"/>
    <property type="evidence" value="ECO:0007669"/>
    <property type="project" value="UniProtKB-SubCell"/>
</dbReference>
<comment type="caution">
    <text evidence="9">The sequence shown here is derived from an EMBL/GenBank/DDBJ whole genome shotgun (WGS) entry which is preliminary data.</text>
</comment>
<keyword evidence="4" id="KW-0498">Mitosis</keyword>
<feature type="compositionally biased region" description="Low complexity" evidence="8">
    <location>
        <begin position="270"/>
        <end position="280"/>
    </location>
</feature>